<feature type="region of interest" description="Disordered" evidence="1">
    <location>
        <begin position="1"/>
        <end position="29"/>
    </location>
</feature>
<accession>A0ABS8PK71</accession>
<dbReference type="EMBL" id="JAJNDB010000010">
    <property type="protein sequence ID" value="MCD2197900.1"/>
    <property type="molecule type" value="Genomic_DNA"/>
</dbReference>
<proteinExistence type="predicted"/>
<protein>
    <recommendedName>
        <fullName evidence="4">MftR C-terminal domain-containing protein</fullName>
    </recommendedName>
</protein>
<sequence>MNPDAQDQQNDRGEDGWGDQPMAAETPTATELAELQEAAVALRDRIASPGRYPPFPREVTLLMAARLLETIAEAGPTPTPDRWQTVVDAADEIAHHVRRNGPTS</sequence>
<dbReference type="RefSeq" id="WP_230740335.1">
    <property type="nucleotide sequence ID" value="NZ_JAJNDB010000010.1"/>
</dbReference>
<comment type="caution">
    <text evidence="2">The sequence shown here is derived from an EMBL/GenBank/DDBJ whole genome shotgun (WGS) entry which is preliminary data.</text>
</comment>
<evidence type="ECO:0000313" key="2">
    <source>
        <dbReference type="EMBL" id="MCD2197900.1"/>
    </source>
</evidence>
<organism evidence="2 3">
    <name type="scientific">Actinomycetospora endophytica</name>
    <dbReference type="NCBI Taxonomy" id="2291215"/>
    <lineage>
        <taxon>Bacteria</taxon>
        <taxon>Bacillati</taxon>
        <taxon>Actinomycetota</taxon>
        <taxon>Actinomycetes</taxon>
        <taxon>Pseudonocardiales</taxon>
        <taxon>Pseudonocardiaceae</taxon>
        <taxon>Actinomycetospora</taxon>
    </lineage>
</organism>
<keyword evidence="3" id="KW-1185">Reference proteome</keyword>
<gene>
    <name evidence="2" type="ORF">LQ327_31475</name>
</gene>
<evidence type="ECO:0000313" key="3">
    <source>
        <dbReference type="Proteomes" id="UP001199469"/>
    </source>
</evidence>
<evidence type="ECO:0000256" key="1">
    <source>
        <dbReference type="SAM" id="MobiDB-lite"/>
    </source>
</evidence>
<dbReference type="Proteomes" id="UP001199469">
    <property type="component" value="Unassembled WGS sequence"/>
</dbReference>
<reference evidence="2 3" key="1">
    <citation type="submission" date="2021-11" db="EMBL/GenBank/DDBJ databases">
        <title>Draft genome sequence of Actinomycetospora sp. SF1 isolated from the rhizosphere soil.</title>
        <authorList>
            <person name="Duangmal K."/>
            <person name="Chantavorakit T."/>
        </authorList>
    </citation>
    <scope>NUCLEOTIDE SEQUENCE [LARGE SCALE GENOMIC DNA]</scope>
    <source>
        <strain evidence="2 3">TBRC 5722</strain>
    </source>
</reference>
<name>A0ABS8PK71_9PSEU</name>
<evidence type="ECO:0008006" key="4">
    <source>
        <dbReference type="Google" id="ProtNLM"/>
    </source>
</evidence>